<gene>
    <name evidence="1" type="ORF">SAMN04488105_11196</name>
</gene>
<keyword evidence="2" id="KW-1185">Reference proteome</keyword>
<dbReference type="SUPFAM" id="SSF53807">
    <property type="entry name" value="Helical backbone' metal receptor"/>
    <property type="match status" value="1"/>
</dbReference>
<organism evidence="1 2">
    <name type="scientific">Salipiger thiooxidans</name>
    <dbReference type="NCBI Taxonomy" id="282683"/>
    <lineage>
        <taxon>Bacteria</taxon>
        <taxon>Pseudomonadati</taxon>
        <taxon>Pseudomonadota</taxon>
        <taxon>Alphaproteobacteria</taxon>
        <taxon>Rhodobacterales</taxon>
        <taxon>Roseobacteraceae</taxon>
        <taxon>Salipiger</taxon>
    </lineage>
</organism>
<reference evidence="2" key="1">
    <citation type="submission" date="2016-10" db="EMBL/GenBank/DDBJ databases">
        <authorList>
            <person name="Varghese N."/>
            <person name="Submissions S."/>
        </authorList>
    </citation>
    <scope>NUCLEOTIDE SEQUENCE [LARGE SCALE GENOMIC DNA]</scope>
    <source>
        <strain evidence="2">DSM 10146</strain>
    </source>
</reference>
<evidence type="ECO:0000313" key="1">
    <source>
        <dbReference type="EMBL" id="SDF02434.1"/>
    </source>
</evidence>
<sequence length="54" mass="6409">MFPIFDRHHHHRFPTMGYQGALNVLVKRLDTVFDKLDDDTIIPGETDYSYDLTR</sequence>
<dbReference type="RefSeq" id="WP_242661763.1">
    <property type="nucleotide sequence ID" value="NZ_FNAV01000011.1"/>
</dbReference>
<dbReference type="AlphaFoldDB" id="A0A1G7HQ90"/>
<proteinExistence type="predicted"/>
<name>A0A1G7HQ90_9RHOB</name>
<dbReference type="EMBL" id="FNAV01000011">
    <property type="protein sequence ID" value="SDF02434.1"/>
    <property type="molecule type" value="Genomic_DNA"/>
</dbReference>
<accession>A0A1G7HQ90</accession>
<evidence type="ECO:0000313" key="2">
    <source>
        <dbReference type="Proteomes" id="UP000198994"/>
    </source>
</evidence>
<dbReference type="Gene3D" id="1.20.89.10">
    <property type="entry name" value="Nitrogenase Molybdenum-iron Protein, subunit B, domain 4"/>
    <property type="match status" value="1"/>
</dbReference>
<dbReference type="STRING" id="282683.SAMN04488105_11196"/>
<protein>
    <submittedName>
        <fullName evidence="1">Nitrogenase molybdenum-iron protein beta chain</fullName>
    </submittedName>
</protein>
<dbReference type="Proteomes" id="UP000198994">
    <property type="component" value="Unassembled WGS sequence"/>
</dbReference>